<keyword evidence="3" id="KW-1185">Reference proteome</keyword>
<dbReference type="Proteomes" id="UP000305948">
    <property type="component" value="Unassembled WGS sequence"/>
</dbReference>
<dbReference type="STRING" id="5364.A0A5C3N845"/>
<dbReference type="InterPro" id="IPR011009">
    <property type="entry name" value="Kinase-like_dom_sf"/>
</dbReference>
<dbReference type="Pfam" id="PF01636">
    <property type="entry name" value="APH"/>
    <property type="match status" value="1"/>
</dbReference>
<organism evidence="2 3">
    <name type="scientific">Heliocybe sulcata</name>
    <dbReference type="NCBI Taxonomy" id="5364"/>
    <lineage>
        <taxon>Eukaryota</taxon>
        <taxon>Fungi</taxon>
        <taxon>Dikarya</taxon>
        <taxon>Basidiomycota</taxon>
        <taxon>Agaricomycotina</taxon>
        <taxon>Agaricomycetes</taxon>
        <taxon>Gloeophyllales</taxon>
        <taxon>Gloeophyllaceae</taxon>
        <taxon>Heliocybe</taxon>
    </lineage>
</organism>
<gene>
    <name evidence="2" type="ORF">OE88DRAFT_1654449</name>
</gene>
<protein>
    <submittedName>
        <fullName evidence="2">Kinase-like protein</fullName>
    </submittedName>
</protein>
<accession>A0A5C3N845</accession>
<dbReference type="PANTHER" id="PTHR21310">
    <property type="entry name" value="AMINOGLYCOSIDE PHOSPHOTRANSFERASE-RELATED-RELATED"/>
    <property type="match status" value="1"/>
</dbReference>
<evidence type="ECO:0000313" key="2">
    <source>
        <dbReference type="EMBL" id="TFK53999.1"/>
    </source>
</evidence>
<dbReference type="PANTHER" id="PTHR21310:SF55">
    <property type="entry name" value="AMINOGLYCOSIDE PHOSPHOTRANSFERASE DOMAIN-CONTAINING PROTEIN"/>
    <property type="match status" value="1"/>
</dbReference>
<dbReference type="Gene3D" id="3.90.1200.10">
    <property type="match status" value="1"/>
</dbReference>
<dbReference type="EMBL" id="ML213506">
    <property type="protein sequence ID" value="TFK53999.1"/>
    <property type="molecule type" value="Genomic_DNA"/>
</dbReference>
<dbReference type="AlphaFoldDB" id="A0A5C3N845"/>
<proteinExistence type="predicted"/>
<feature type="domain" description="Aminoglycoside phosphotransferase" evidence="1">
    <location>
        <begin position="202"/>
        <end position="371"/>
    </location>
</feature>
<keyword evidence="2" id="KW-0418">Kinase</keyword>
<name>A0A5C3N845_9AGAM</name>
<evidence type="ECO:0000313" key="3">
    <source>
        <dbReference type="Proteomes" id="UP000305948"/>
    </source>
</evidence>
<sequence length="416" mass="46726">MSVEERTLKDILLGKLKEDFKNLFDISIVGRASTKYEVAQDVCRALLKVVVDLLRASPNVKDDYGFRATWTQSPEMRRMYTLSSFINYVEATFLEIQQSLRADDFTLEQIAVLMHLFLADAMLLLLPGHQCPSLDDLCTLAAEAEWCACMTPLSSAHWSADVVAIIEAAKGPQGQYVGLLNSSVRRLESEFIVKYGTNVTIKEAMAMEHIRRNTTVPVPRIHGVLCQAGRVHIVMECIDAEDLASLLERRAVDEDGIAEIIDQLTASVKEIRALGGPHQEITSWPFGLPCSGLFNPPPYQRITSLKEFYSYWEGRYDAADGYRGLKWRGEGQVDDGWELVLSHGDLAPPNIMVRGRQVVAVVDWETYGWYPDFWEGLMARRHHSEAWYRRVSEAMGIDGGVAEAFSQVLTAVGSKF</sequence>
<dbReference type="SUPFAM" id="SSF56112">
    <property type="entry name" value="Protein kinase-like (PK-like)"/>
    <property type="match status" value="1"/>
</dbReference>
<reference evidence="2 3" key="1">
    <citation type="journal article" date="2019" name="Nat. Ecol. Evol.">
        <title>Megaphylogeny resolves global patterns of mushroom evolution.</title>
        <authorList>
            <person name="Varga T."/>
            <person name="Krizsan K."/>
            <person name="Foldi C."/>
            <person name="Dima B."/>
            <person name="Sanchez-Garcia M."/>
            <person name="Sanchez-Ramirez S."/>
            <person name="Szollosi G.J."/>
            <person name="Szarkandi J.G."/>
            <person name="Papp V."/>
            <person name="Albert L."/>
            <person name="Andreopoulos W."/>
            <person name="Angelini C."/>
            <person name="Antonin V."/>
            <person name="Barry K.W."/>
            <person name="Bougher N.L."/>
            <person name="Buchanan P."/>
            <person name="Buyck B."/>
            <person name="Bense V."/>
            <person name="Catcheside P."/>
            <person name="Chovatia M."/>
            <person name="Cooper J."/>
            <person name="Damon W."/>
            <person name="Desjardin D."/>
            <person name="Finy P."/>
            <person name="Geml J."/>
            <person name="Haridas S."/>
            <person name="Hughes K."/>
            <person name="Justo A."/>
            <person name="Karasinski D."/>
            <person name="Kautmanova I."/>
            <person name="Kiss B."/>
            <person name="Kocsube S."/>
            <person name="Kotiranta H."/>
            <person name="LaButti K.M."/>
            <person name="Lechner B.E."/>
            <person name="Liimatainen K."/>
            <person name="Lipzen A."/>
            <person name="Lukacs Z."/>
            <person name="Mihaltcheva S."/>
            <person name="Morgado L.N."/>
            <person name="Niskanen T."/>
            <person name="Noordeloos M.E."/>
            <person name="Ohm R.A."/>
            <person name="Ortiz-Santana B."/>
            <person name="Ovrebo C."/>
            <person name="Racz N."/>
            <person name="Riley R."/>
            <person name="Savchenko A."/>
            <person name="Shiryaev A."/>
            <person name="Soop K."/>
            <person name="Spirin V."/>
            <person name="Szebenyi C."/>
            <person name="Tomsovsky M."/>
            <person name="Tulloss R.E."/>
            <person name="Uehling J."/>
            <person name="Grigoriev I.V."/>
            <person name="Vagvolgyi C."/>
            <person name="Papp T."/>
            <person name="Martin F.M."/>
            <person name="Miettinen O."/>
            <person name="Hibbett D.S."/>
            <person name="Nagy L.G."/>
        </authorList>
    </citation>
    <scope>NUCLEOTIDE SEQUENCE [LARGE SCALE GENOMIC DNA]</scope>
    <source>
        <strain evidence="2 3">OMC1185</strain>
    </source>
</reference>
<dbReference type="InterPro" id="IPR051678">
    <property type="entry name" value="AGP_Transferase"/>
</dbReference>
<dbReference type="InterPro" id="IPR002575">
    <property type="entry name" value="Aminoglycoside_PTrfase"/>
</dbReference>
<evidence type="ECO:0000259" key="1">
    <source>
        <dbReference type="Pfam" id="PF01636"/>
    </source>
</evidence>
<keyword evidence="2" id="KW-0808">Transferase</keyword>
<dbReference type="GO" id="GO:0016301">
    <property type="term" value="F:kinase activity"/>
    <property type="evidence" value="ECO:0007669"/>
    <property type="project" value="UniProtKB-KW"/>
</dbReference>
<dbReference type="OrthoDB" id="5404599at2759"/>